<gene>
    <name evidence="5" type="ORF">PoB_002688300</name>
</gene>
<feature type="region of interest" description="Disordered" evidence="4">
    <location>
        <begin position="828"/>
        <end position="913"/>
    </location>
</feature>
<dbReference type="Proteomes" id="UP000735302">
    <property type="component" value="Unassembled WGS sequence"/>
</dbReference>
<dbReference type="InterPro" id="IPR007940">
    <property type="entry name" value="SH3BP5"/>
</dbReference>
<dbReference type="EMBL" id="BLXT01003087">
    <property type="protein sequence ID" value="GFO00378.1"/>
    <property type="molecule type" value="Genomic_DNA"/>
</dbReference>
<feature type="compositionally biased region" description="Low complexity" evidence="4">
    <location>
        <begin position="639"/>
        <end position="648"/>
    </location>
</feature>
<feature type="compositionally biased region" description="Low complexity" evidence="4">
    <location>
        <begin position="556"/>
        <end position="565"/>
    </location>
</feature>
<feature type="compositionally biased region" description="Polar residues" evidence="4">
    <location>
        <begin position="448"/>
        <end position="462"/>
    </location>
</feature>
<name>A0AAV4A0W8_9GAST</name>
<dbReference type="GO" id="GO:0004860">
    <property type="term" value="F:protein kinase inhibitor activity"/>
    <property type="evidence" value="ECO:0007669"/>
    <property type="project" value="TreeGrafter"/>
</dbReference>
<feature type="coiled-coil region" evidence="3">
    <location>
        <begin position="54"/>
        <end position="81"/>
    </location>
</feature>
<dbReference type="PANTHER" id="PTHR19423">
    <property type="entry name" value="SH3 DOMAIN-BINDING PROTEIN 5"/>
    <property type="match status" value="1"/>
</dbReference>
<evidence type="ECO:0000256" key="2">
    <source>
        <dbReference type="ARBA" id="ARBA00023054"/>
    </source>
</evidence>
<evidence type="ECO:0000313" key="5">
    <source>
        <dbReference type="EMBL" id="GFO00378.1"/>
    </source>
</evidence>
<feature type="region of interest" description="Disordered" evidence="4">
    <location>
        <begin position="743"/>
        <end position="793"/>
    </location>
</feature>
<dbReference type="Pfam" id="PF05276">
    <property type="entry name" value="SH3BP5"/>
    <property type="match status" value="1"/>
</dbReference>
<feature type="compositionally biased region" description="Basic and acidic residues" evidence="4">
    <location>
        <begin position="538"/>
        <end position="555"/>
    </location>
</feature>
<feature type="region of interest" description="Disordered" evidence="4">
    <location>
        <begin position="523"/>
        <end position="708"/>
    </location>
</feature>
<keyword evidence="6" id="KW-1185">Reference proteome</keyword>
<evidence type="ECO:0000256" key="4">
    <source>
        <dbReference type="SAM" id="MobiDB-lite"/>
    </source>
</evidence>
<dbReference type="AlphaFoldDB" id="A0AAV4A0W8"/>
<evidence type="ECO:0000256" key="3">
    <source>
        <dbReference type="SAM" id="Coils"/>
    </source>
</evidence>
<feature type="coiled-coil region" evidence="3">
    <location>
        <begin position="230"/>
        <end position="257"/>
    </location>
</feature>
<dbReference type="GO" id="GO:0035556">
    <property type="term" value="P:intracellular signal transduction"/>
    <property type="evidence" value="ECO:0007669"/>
    <property type="project" value="InterPro"/>
</dbReference>
<reference evidence="5 6" key="1">
    <citation type="journal article" date="2021" name="Elife">
        <title>Chloroplast acquisition without the gene transfer in kleptoplastic sea slugs, Plakobranchus ocellatus.</title>
        <authorList>
            <person name="Maeda T."/>
            <person name="Takahashi S."/>
            <person name="Yoshida T."/>
            <person name="Shimamura S."/>
            <person name="Takaki Y."/>
            <person name="Nagai Y."/>
            <person name="Toyoda A."/>
            <person name="Suzuki Y."/>
            <person name="Arimoto A."/>
            <person name="Ishii H."/>
            <person name="Satoh N."/>
            <person name="Nishiyama T."/>
            <person name="Hasebe M."/>
            <person name="Maruyama T."/>
            <person name="Minagawa J."/>
            <person name="Obokata J."/>
            <person name="Shigenobu S."/>
        </authorList>
    </citation>
    <scope>NUCLEOTIDE SEQUENCE [LARGE SCALE GENOMIC DNA]</scope>
</reference>
<feature type="compositionally biased region" description="Basic residues" evidence="4">
    <location>
        <begin position="16"/>
        <end position="37"/>
    </location>
</feature>
<feature type="compositionally biased region" description="Low complexity" evidence="4">
    <location>
        <begin position="841"/>
        <end position="853"/>
    </location>
</feature>
<feature type="compositionally biased region" description="Basic and acidic residues" evidence="4">
    <location>
        <begin position="1013"/>
        <end position="1046"/>
    </location>
</feature>
<proteinExistence type="inferred from homology"/>
<protein>
    <submittedName>
        <fullName evidence="5">Sh3 domain-binding protein 5-like protein</fullName>
    </submittedName>
</protein>
<keyword evidence="2 3" id="KW-0175">Coiled coil</keyword>
<accession>A0AAV4A0W8</accession>
<feature type="compositionally biased region" description="Low complexity" evidence="4">
    <location>
        <begin position="747"/>
        <end position="758"/>
    </location>
</feature>
<feature type="compositionally biased region" description="Low complexity" evidence="4">
    <location>
        <begin position="406"/>
        <end position="427"/>
    </location>
</feature>
<evidence type="ECO:0000313" key="6">
    <source>
        <dbReference type="Proteomes" id="UP000735302"/>
    </source>
</evidence>
<feature type="compositionally biased region" description="Low complexity" evidence="4">
    <location>
        <begin position="769"/>
        <end position="781"/>
    </location>
</feature>
<organism evidence="5 6">
    <name type="scientific">Plakobranchus ocellatus</name>
    <dbReference type="NCBI Taxonomy" id="259542"/>
    <lineage>
        <taxon>Eukaryota</taxon>
        <taxon>Metazoa</taxon>
        <taxon>Spiralia</taxon>
        <taxon>Lophotrochozoa</taxon>
        <taxon>Mollusca</taxon>
        <taxon>Gastropoda</taxon>
        <taxon>Heterobranchia</taxon>
        <taxon>Euthyneura</taxon>
        <taxon>Panpulmonata</taxon>
        <taxon>Sacoglossa</taxon>
        <taxon>Placobranchoidea</taxon>
        <taxon>Plakobranchidae</taxon>
        <taxon>Plakobranchus</taxon>
    </lineage>
</organism>
<dbReference type="GO" id="GO:0005737">
    <property type="term" value="C:cytoplasm"/>
    <property type="evidence" value="ECO:0007669"/>
    <property type="project" value="TreeGrafter"/>
</dbReference>
<feature type="compositionally biased region" description="Basic and acidic residues" evidence="4">
    <location>
        <begin position="1053"/>
        <end position="1065"/>
    </location>
</feature>
<comment type="similarity">
    <text evidence="1">Belongs to the SH3BP5 family.</text>
</comment>
<feature type="region of interest" description="Disordered" evidence="4">
    <location>
        <begin position="1"/>
        <end position="49"/>
    </location>
</feature>
<dbReference type="PANTHER" id="PTHR19423:SF1">
    <property type="entry name" value="SH3 DOMAIN-BINDING PROTEIN 5"/>
    <property type="match status" value="1"/>
</dbReference>
<feature type="compositionally biased region" description="Polar residues" evidence="4">
    <location>
        <begin position="879"/>
        <end position="891"/>
    </location>
</feature>
<feature type="region of interest" description="Disordered" evidence="4">
    <location>
        <begin position="271"/>
        <end position="303"/>
    </location>
</feature>
<feature type="compositionally biased region" description="Low complexity" evidence="4">
    <location>
        <begin position="677"/>
        <end position="703"/>
    </location>
</feature>
<feature type="compositionally biased region" description="Low complexity" evidence="4">
    <location>
        <begin position="523"/>
        <end position="533"/>
    </location>
</feature>
<evidence type="ECO:0000256" key="1">
    <source>
        <dbReference type="ARBA" id="ARBA00007796"/>
    </source>
</evidence>
<feature type="compositionally biased region" description="Polar residues" evidence="4">
    <location>
        <begin position="590"/>
        <end position="631"/>
    </location>
</feature>
<feature type="compositionally biased region" description="Basic and acidic residues" evidence="4">
    <location>
        <begin position="271"/>
        <end position="280"/>
    </location>
</feature>
<feature type="region of interest" description="Disordered" evidence="4">
    <location>
        <begin position="402"/>
        <end position="483"/>
    </location>
</feature>
<feature type="region of interest" description="Disordered" evidence="4">
    <location>
        <begin position="983"/>
        <end position="1107"/>
    </location>
</feature>
<sequence length="1107" mass="120116">MADVQHHGSKGPPSHPHPHHHYHHHHHHHHHIKRHRVPSGADDQEEDEELDPRIQVELERLNKASEEINKLELELDDARAGFRQVLSDSTQCLNGLAKKLGNCVDKARPYYDCRMRLKEAHVESQKAALRFERACSMHEAAKEMVQLAEEGYKRREEDLDPTWQEMLNHATMKVNEAEKERIESESNHQQTTVNFKQREEEVQKFQKDLKRSITKSRPYFEMKAKFNQVMEEQKSTVSRLEDSVSQAKALYSQALRNLEAISDDIHRTRLERRQNRELGERGAGVGAEAPSPPPSWDKGLNIEGSASSCAFDSDIDSDSAQASHLTRADGKGIIRHEPAVRNRGSVSEAFIEAASLEPDPLNVVMFKAETPISCSPQSALPAFLPPSVINTHPERARSASYRAAVDRSLSSQSQSSEYDISSGSYRSEAMSNDVTPTPEGAQKFASGSLDSQLMHTDPQGNLSLGLDRESLSGTEGQEAGAMTDLSVTQSSLSRAQEWVNRSPIPQQRRFVKSKSLINAASMSAPSSFLSASPSPSPESKDLKAERAEEKLHRENLSSSLTTAALRSMRVPQSKEWSSNVTPPRGVYAEQTMSSPSACVRLQTQHSVPGSASPVSQQARASSLGSVRSLGSTPPDDHSSSWSSGNSPSSHRKSPKLQGLILKVDPSGGSSASSLMKPAAASGLSPSPGSVVTSSSGQHSSPSPLVGQSQLTSAVPRVVISTQHPTLGVFTEQKEHEFAATPHQVKPASVAHSASATVAGDRTPLPPPSVSSSPAPVTPASVFSKPSAPAPRHPTSLITQQLNKMMQAVAAAPSSSSSTSKVFNYSSKTAPSTLMGNSYRLPSSSSKPQQQTSPMRNPPTPLSPTSNERGPALTPGGRSDTLSTVGSSSLHSRSVHLKPPSDSSDTESIASTGPMLDDDQVELINMDFTEQSIVNPDDADCDDDYDYPPIDPNLANPRGHWSRMSLPPRLNYLEGFLERARKFSGEQKTPGDEETLQDVSPGEEIQMSGGNGDGHFEDWTAGGKEDTDKISSPEEKGFDVEGWKIEDGTNSNSVHEEVDNSARTDVEASGTIIISPDEGISVIEGNGDLAEPQEEEDQQLVPKEDHYL</sequence>
<feature type="compositionally biased region" description="Polar residues" evidence="4">
    <location>
        <begin position="900"/>
        <end position="910"/>
    </location>
</feature>
<comment type="caution">
    <text evidence="5">The sequence shown here is derived from an EMBL/GenBank/DDBJ whole genome shotgun (WGS) entry which is preliminary data.</text>
</comment>